<dbReference type="GO" id="GO:0000139">
    <property type="term" value="C:Golgi membrane"/>
    <property type="evidence" value="ECO:0007669"/>
    <property type="project" value="UniProtKB-SubCell"/>
</dbReference>
<comment type="subcellular location">
    <subcellularLocation>
        <location evidence="2">Cytoplasmic vesicle membrane</location>
        <topology evidence="2">Single-pass type I membrane protein</topology>
    </subcellularLocation>
    <subcellularLocation>
        <location evidence="3">Golgi apparatus membrane</location>
    </subcellularLocation>
    <subcellularLocation>
        <location evidence="1">Mitochondrion membrane</location>
        <topology evidence="1">Single-pass membrane protein</topology>
    </subcellularLocation>
    <subcellularLocation>
        <location evidence="4">Preautophagosomal structure membrane</location>
        <topology evidence="4">Single-pass type I membrane protein</topology>
    </subcellularLocation>
</comment>
<protein>
    <recommendedName>
        <fullName evidence="6">Autophagy-related protein 27</fullName>
    </recommendedName>
</protein>
<dbReference type="GO" id="GO:0034045">
    <property type="term" value="C:phagophore assembly site membrane"/>
    <property type="evidence" value="ECO:0007669"/>
    <property type="project" value="UniProtKB-SubCell"/>
</dbReference>
<keyword evidence="8 18" id="KW-0812">Transmembrane</keyword>
<dbReference type="GO" id="GO:0006914">
    <property type="term" value="P:autophagy"/>
    <property type="evidence" value="ECO:0007669"/>
    <property type="project" value="UniProtKB-KW"/>
</dbReference>
<feature type="signal peptide" evidence="19">
    <location>
        <begin position="1"/>
        <end position="27"/>
    </location>
</feature>
<keyword evidence="15 18" id="KW-0472">Membrane</keyword>
<dbReference type="GO" id="GO:0010008">
    <property type="term" value="C:endosome membrane"/>
    <property type="evidence" value="ECO:0007669"/>
    <property type="project" value="UniProtKB-SubCell"/>
</dbReference>
<keyword evidence="12" id="KW-0072">Autophagy</keyword>
<keyword evidence="14" id="KW-0496">Mitochondrion</keyword>
<keyword evidence="11 18" id="KW-1133">Transmembrane helix</keyword>
<dbReference type="PROSITE" id="PS51914">
    <property type="entry name" value="MRH"/>
    <property type="match status" value="1"/>
</dbReference>
<dbReference type="RefSeq" id="XP_031571465.1">
    <property type="nucleotide sequence ID" value="XM_031715605.1"/>
</dbReference>
<dbReference type="Proteomes" id="UP000515163">
    <property type="component" value="Unplaced"/>
</dbReference>
<evidence type="ECO:0000256" key="3">
    <source>
        <dbReference type="ARBA" id="ARBA00004394"/>
    </source>
</evidence>
<dbReference type="GeneID" id="116305650"/>
<dbReference type="GO" id="GO:0031966">
    <property type="term" value="C:mitochondrial membrane"/>
    <property type="evidence" value="ECO:0007669"/>
    <property type="project" value="UniProtKB-SubCell"/>
</dbReference>
<dbReference type="InterPro" id="IPR044865">
    <property type="entry name" value="MRH_dom"/>
</dbReference>
<evidence type="ECO:0000256" key="12">
    <source>
        <dbReference type="ARBA" id="ARBA00023006"/>
    </source>
</evidence>
<evidence type="ECO:0000256" key="10">
    <source>
        <dbReference type="ARBA" id="ARBA00022927"/>
    </source>
</evidence>
<dbReference type="Pfam" id="PF09451">
    <property type="entry name" value="ATG27"/>
    <property type="match status" value="1"/>
</dbReference>
<evidence type="ECO:0000256" key="14">
    <source>
        <dbReference type="ARBA" id="ARBA00023128"/>
    </source>
</evidence>
<evidence type="ECO:0000256" key="2">
    <source>
        <dbReference type="ARBA" id="ARBA00004358"/>
    </source>
</evidence>
<keyword evidence="13" id="KW-0333">Golgi apparatus</keyword>
<dbReference type="GO" id="GO:0005802">
    <property type="term" value="C:trans-Golgi network"/>
    <property type="evidence" value="ECO:0007669"/>
    <property type="project" value="TreeGrafter"/>
</dbReference>
<evidence type="ECO:0000256" key="5">
    <source>
        <dbReference type="ARBA" id="ARBA00005363"/>
    </source>
</evidence>
<evidence type="ECO:0000256" key="4">
    <source>
        <dbReference type="ARBA" id="ARBA00004472"/>
    </source>
</evidence>
<evidence type="ECO:0000256" key="13">
    <source>
        <dbReference type="ARBA" id="ARBA00023034"/>
    </source>
</evidence>
<evidence type="ECO:0000256" key="1">
    <source>
        <dbReference type="ARBA" id="ARBA00004304"/>
    </source>
</evidence>
<name>A0A6P8J0P3_ACTTE</name>
<dbReference type="KEGG" id="aten:116305650"/>
<dbReference type="PANTHER" id="PTHR15071:SF0">
    <property type="entry name" value="MANNOSE 6-PHOSPHATE RECEPTOR-LIKE PROTEIN 1"/>
    <property type="match status" value="1"/>
</dbReference>
<evidence type="ECO:0000313" key="22">
    <source>
        <dbReference type="RefSeq" id="XP_031571465.1"/>
    </source>
</evidence>
<dbReference type="InterPro" id="IPR018939">
    <property type="entry name" value="Autophagy-rel_prot_27"/>
</dbReference>
<keyword evidence="7" id="KW-0813">Transport</keyword>
<reference evidence="22" key="1">
    <citation type="submission" date="2025-08" db="UniProtKB">
        <authorList>
            <consortium name="RefSeq"/>
        </authorList>
    </citation>
    <scope>IDENTIFICATION</scope>
</reference>
<dbReference type="GO" id="GO:0015031">
    <property type="term" value="P:protein transport"/>
    <property type="evidence" value="ECO:0007669"/>
    <property type="project" value="UniProtKB-KW"/>
</dbReference>
<dbReference type="InterPro" id="IPR009011">
    <property type="entry name" value="Man6P_isomerase_rcpt-bd_dom_sf"/>
</dbReference>
<evidence type="ECO:0000256" key="17">
    <source>
        <dbReference type="ARBA" id="ARBA00023329"/>
    </source>
</evidence>
<evidence type="ECO:0000256" key="18">
    <source>
        <dbReference type="SAM" id="Phobius"/>
    </source>
</evidence>
<evidence type="ECO:0000256" key="16">
    <source>
        <dbReference type="ARBA" id="ARBA00023157"/>
    </source>
</evidence>
<evidence type="ECO:0000256" key="11">
    <source>
        <dbReference type="ARBA" id="ARBA00022989"/>
    </source>
</evidence>
<evidence type="ECO:0000259" key="20">
    <source>
        <dbReference type="PROSITE" id="PS51914"/>
    </source>
</evidence>
<keyword evidence="21" id="KW-1185">Reference proteome</keyword>
<evidence type="ECO:0000256" key="15">
    <source>
        <dbReference type="ARBA" id="ARBA00023136"/>
    </source>
</evidence>
<proteinExistence type="inferred from homology"/>
<dbReference type="PANTHER" id="PTHR15071">
    <property type="entry name" value="MANNOSE-6-PHOSPHATE RECEPTOR FAMILY MEMBER"/>
    <property type="match status" value="1"/>
</dbReference>
<feature type="transmembrane region" description="Helical" evidence="18">
    <location>
        <begin position="193"/>
        <end position="216"/>
    </location>
</feature>
<dbReference type="Gene3D" id="2.70.130.10">
    <property type="entry name" value="Mannose-6-phosphate receptor binding domain"/>
    <property type="match status" value="1"/>
</dbReference>
<organism evidence="21 22">
    <name type="scientific">Actinia tenebrosa</name>
    <name type="common">Australian red waratah sea anemone</name>
    <dbReference type="NCBI Taxonomy" id="6105"/>
    <lineage>
        <taxon>Eukaryota</taxon>
        <taxon>Metazoa</taxon>
        <taxon>Cnidaria</taxon>
        <taxon>Anthozoa</taxon>
        <taxon>Hexacorallia</taxon>
        <taxon>Actiniaria</taxon>
        <taxon>Actiniidae</taxon>
        <taxon>Actinia</taxon>
    </lineage>
</organism>
<keyword evidence="10" id="KW-0653">Protein transport</keyword>
<sequence>MAFFRRRAGSVARIFFISLVVIPIVLAKTCKKLSNCKCELDDGSVIDLSDLDNKDGKPRFTDIPEEGQSYTYKYNPCTPIKLTGEDSACTGANLCQRDPQILPPSYYPCDASNPSFTVDESNHVVMTYKSSKDSYGYTRTTKVTLLCDEEQKKGSTGKGVSQTPGLGPSSTYSLTLSAKSACPASSSLSTGSILLIIFFPLVLLYLIFGILFNVFIRHKQSVPDVLPNHTFWADFPFLVKSYFMRSCPNQMQNSWPAVTNIGVVKFGNINSGGKEVNPGMRYFICLRS</sequence>
<feature type="domain" description="MRH" evidence="20">
    <location>
        <begin position="34"/>
        <end position="184"/>
    </location>
</feature>
<comment type="similarity">
    <text evidence="5">Belongs to the ATG27 family.</text>
</comment>
<evidence type="ECO:0000256" key="8">
    <source>
        <dbReference type="ARBA" id="ARBA00022692"/>
    </source>
</evidence>
<dbReference type="AlphaFoldDB" id="A0A6P8J0P3"/>
<dbReference type="SUPFAM" id="SSF50911">
    <property type="entry name" value="Mannose 6-phosphate receptor domain"/>
    <property type="match status" value="1"/>
</dbReference>
<keyword evidence="16" id="KW-1015">Disulfide bond</keyword>
<evidence type="ECO:0000256" key="6">
    <source>
        <dbReference type="ARBA" id="ARBA00013776"/>
    </source>
</evidence>
<evidence type="ECO:0000256" key="7">
    <source>
        <dbReference type="ARBA" id="ARBA00022448"/>
    </source>
</evidence>
<dbReference type="OrthoDB" id="5954050at2759"/>
<feature type="chain" id="PRO_5027877694" description="Autophagy-related protein 27" evidence="19">
    <location>
        <begin position="28"/>
        <end position="288"/>
    </location>
</feature>
<gene>
    <name evidence="22" type="primary">LOC116305650</name>
</gene>
<evidence type="ECO:0000313" key="21">
    <source>
        <dbReference type="Proteomes" id="UP000515163"/>
    </source>
</evidence>
<keyword evidence="17" id="KW-0968">Cytoplasmic vesicle</keyword>
<accession>A0A6P8J0P3</accession>
<evidence type="ECO:0000256" key="19">
    <source>
        <dbReference type="SAM" id="SignalP"/>
    </source>
</evidence>
<dbReference type="InParanoid" id="A0A6P8J0P3"/>
<evidence type="ECO:0000256" key="9">
    <source>
        <dbReference type="ARBA" id="ARBA00022729"/>
    </source>
</evidence>
<keyword evidence="9 19" id="KW-0732">Signal</keyword>